<dbReference type="STRING" id="1774969.AUC69_15450"/>
<comment type="caution">
    <text evidence="1">The sequence shown here is derived from an EMBL/GenBank/DDBJ whole genome shotgun (WGS) entry which is preliminary data.</text>
</comment>
<evidence type="ECO:0000313" key="1">
    <source>
        <dbReference type="EMBL" id="ODR96160.1"/>
    </source>
</evidence>
<organism evidence="1 2">
    <name type="scientific">Methyloceanibacter superfactus</name>
    <dbReference type="NCBI Taxonomy" id="1774969"/>
    <lineage>
        <taxon>Bacteria</taxon>
        <taxon>Pseudomonadati</taxon>
        <taxon>Pseudomonadota</taxon>
        <taxon>Alphaproteobacteria</taxon>
        <taxon>Hyphomicrobiales</taxon>
        <taxon>Hyphomicrobiaceae</taxon>
        <taxon>Methyloceanibacter</taxon>
    </lineage>
</organism>
<dbReference type="RefSeq" id="WP_069442459.1">
    <property type="nucleotide sequence ID" value="NZ_LPWF01000030.1"/>
</dbReference>
<dbReference type="AlphaFoldDB" id="A0A1E3VRK8"/>
<protein>
    <submittedName>
        <fullName evidence="1">Uncharacterized protein</fullName>
    </submittedName>
</protein>
<proteinExistence type="predicted"/>
<keyword evidence="2" id="KW-1185">Reference proteome</keyword>
<dbReference type="EMBL" id="LPWF01000030">
    <property type="protein sequence ID" value="ODR96160.1"/>
    <property type="molecule type" value="Genomic_DNA"/>
</dbReference>
<accession>A0A1E3VRK8</accession>
<sequence>MLVAQHQPVRVEQKEVAEQIVGNGDGEQAEQDKIDRPSGSAALDALLVRDVVGTETLPKGLHGYLRTL</sequence>
<dbReference type="Proteomes" id="UP000094472">
    <property type="component" value="Unassembled WGS sequence"/>
</dbReference>
<reference evidence="1 2" key="1">
    <citation type="journal article" date="2016" name="Environ. Microbiol.">
        <title>New Methyloceanibacter diversity from North Sea sediments includes methanotroph containing solely the soluble methane monooxygenase.</title>
        <authorList>
            <person name="Vekeman B."/>
            <person name="Kerckhof F.M."/>
            <person name="Cremers G."/>
            <person name="de Vos P."/>
            <person name="Vandamme P."/>
            <person name="Boon N."/>
            <person name="Op den Camp H.J."/>
            <person name="Heylen K."/>
        </authorList>
    </citation>
    <scope>NUCLEOTIDE SEQUENCE [LARGE SCALE GENOMIC DNA]</scope>
    <source>
        <strain evidence="1 2">R-67175</strain>
    </source>
</reference>
<name>A0A1E3VRK8_9HYPH</name>
<evidence type="ECO:0000313" key="2">
    <source>
        <dbReference type="Proteomes" id="UP000094472"/>
    </source>
</evidence>
<gene>
    <name evidence="1" type="ORF">AUC69_15450</name>
</gene>